<dbReference type="AlphaFoldDB" id="A0A242A381"/>
<protein>
    <recommendedName>
        <fullName evidence="1">N-acetyltransferase domain-containing protein</fullName>
    </recommendedName>
</protein>
<dbReference type="InterPro" id="IPR016181">
    <property type="entry name" value="Acyl_CoA_acyltransferase"/>
</dbReference>
<dbReference type="InterPro" id="IPR000182">
    <property type="entry name" value="GNAT_dom"/>
</dbReference>
<dbReference type="Proteomes" id="UP000195043">
    <property type="component" value="Unassembled WGS sequence"/>
</dbReference>
<organism evidence="2 3">
    <name type="scientific">Candidatus Enterococcus testudinis</name>
    <dbReference type="NCBI Taxonomy" id="1834191"/>
    <lineage>
        <taxon>Bacteria</taxon>
        <taxon>Bacillati</taxon>
        <taxon>Bacillota</taxon>
        <taxon>Bacilli</taxon>
        <taxon>Lactobacillales</taxon>
        <taxon>Enterococcaceae</taxon>
        <taxon>Enterococcus</taxon>
    </lineage>
</organism>
<dbReference type="InterPro" id="IPR041656">
    <property type="entry name" value="TPR_5"/>
</dbReference>
<accession>A0A242A381</accession>
<gene>
    <name evidence="2" type="ORF">A5886_000565</name>
</gene>
<evidence type="ECO:0000313" key="2">
    <source>
        <dbReference type="EMBL" id="OTN75495.1"/>
    </source>
</evidence>
<sequence>MLDLGTQSKSAKYMKAVSLSRLLCAMLRQHKSIDINLERKIPLKLSPMKPEQYQHYLSHAIKEYAKDKVTAGTWSQDEAIALSTESFTRLLPQGPDTKDNYLFSILPDEHAEPIGTLWLNVAQEKAFIYDFEIDESYRGQGYGKQSLQAAEQWALQNHLTEIGLHVFAHNQSAHHLYKKMGYVETDISMVRHLPADDPMKDVDPVTSTGLDQQLQHLIAQRETARSTQDTELLQQCLHGLKALQKEAPNNAMIHYQIGICFDNLGFTYDAIPCYKLAMTLGLPNHDLRRCFLGLGSSYRVTGQYAESLATLEKGTNQFPDYKPLQLFYALALFNTQQFDQALAQTFTTLLPDNQDPDIQYFAKGLQFYASHLDEQWSPDRYDEK</sequence>
<dbReference type="CDD" id="cd04301">
    <property type="entry name" value="NAT_SF"/>
    <property type="match status" value="1"/>
</dbReference>
<evidence type="ECO:0000313" key="3">
    <source>
        <dbReference type="Proteomes" id="UP000195043"/>
    </source>
</evidence>
<dbReference type="Gene3D" id="3.40.630.30">
    <property type="match status" value="1"/>
</dbReference>
<proteinExistence type="predicted"/>
<dbReference type="PANTHER" id="PTHR43259">
    <property type="entry name" value="SPT10P"/>
    <property type="match status" value="1"/>
</dbReference>
<reference evidence="2 3" key="1">
    <citation type="submission" date="2017-05" db="EMBL/GenBank/DDBJ databases">
        <title>The Genome Sequence of Enterococcus sp. 8G7_MSG3316.</title>
        <authorList>
            <consortium name="The Broad Institute Genomics Platform"/>
            <consortium name="The Broad Institute Genomic Center for Infectious Diseases"/>
            <person name="Earl A."/>
            <person name="Manson A."/>
            <person name="Schwartman J."/>
            <person name="Gilmore M."/>
            <person name="Abouelleil A."/>
            <person name="Cao P."/>
            <person name="Chapman S."/>
            <person name="Cusick C."/>
            <person name="Shea T."/>
            <person name="Young S."/>
            <person name="Neafsey D."/>
            <person name="Nusbaum C."/>
            <person name="Birren B."/>
        </authorList>
    </citation>
    <scope>NUCLEOTIDE SEQUENCE [LARGE SCALE GENOMIC DNA]</scope>
    <source>
        <strain evidence="2 3">8G7_MSG3316</strain>
    </source>
</reference>
<dbReference type="Pfam" id="PF12688">
    <property type="entry name" value="TPR_5"/>
    <property type="match status" value="1"/>
</dbReference>
<dbReference type="GO" id="GO:0016747">
    <property type="term" value="F:acyltransferase activity, transferring groups other than amino-acyl groups"/>
    <property type="evidence" value="ECO:0007669"/>
    <property type="project" value="InterPro"/>
</dbReference>
<comment type="caution">
    <text evidence="2">The sequence shown here is derived from an EMBL/GenBank/DDBJ whole genome shotgun (WGS) entry which is preliminary data.</text>
</comment>
<dbReference type="STRING" id="1834191.A5886_000565"/>
<dbReference type="InterPro" id="IPR052829">
    <property type="entry name" value="N-acetyltransferase_domain"/>
</dbReference>
<name>A0A242A381_9ENTE</name>
<dbReference type="Pfam" id="PF00583">
    <property type="entry name" value="Acetyltransf_1"/>
    <property type="match status" value="1"/>
</dbReference>
<dbReference type="SUPFAM" id="SSF48452">
    <property type="entry name" value="TPR-like"/>
    <property type="match status" value="1"/>
</dbReference>
<dbReference type="SUPFAM" id="SSF55729">
    <property type="entry name" value="Acyl-CoA N-acyltransferases (Nat)"/>
    <property type="match status" value="1"/>
</dbReference>
<evidence type="ECO:0000259" key="1">
    <source>
        <dbReference type="PROSITE" id="PS51186"/>
    </source>
</evidence>
<dbReference type="InterPro" id="IPR011990">
    <property type="entry name" value="TPR-like_helical_dom_sf"/>
</dbReference>
<keyword evidence="3" id="KW-1185">Reference proteome</keyword>
<dbReference type="EMBL" id="NGKU01000001">
    <property type="protein sequence ID" value="OTN75495.1"/>
    <property type="molecule type" value="Genomic_DNA"/>
</dbReference>
<dbReference type="PROSITE" id="PS51186">
    <property type="entry name" value="GNAT"/>
    <property type="match status" value="1"/>
</dbReference>
<dbReference type="PANTHER" id="PTHR43259:SF1">
    <property type="entry name" value="N-ACETYLTRANSFERASE DOMAIN-CONTAINING PROTEIN"/>
    <property type="match status" value="1"/>
</dbReference>
<dbReference type="Gene3D" id="1.25.40.10">
    <property type="entry name" value="Tetratricopeptide repeat domain"/>
    <property type="match status" value="1"/>
</dbReference>
<feature type="domain" description="N-acetyltransferase" evidence="1">
    <location>
        <begin position="59"/>
        <end position="204"/>
    </location>
</feature>